<feature type="binding site" evidence="8">
    <location>
        <position position="498"/>
    </location>
    <ligand>
        <name>Zn(2+)</name>
        <dbReference type="ChEBI" id="CHEBI:29105"/>
        <label>1</label>
    </ligand>
</feature>
<dbReference type="GO" id="GO:0008270">
    <property type="term" value="F:zinc ion binding"/>
    <property type="evidence" value="ECO:0007669"/>
    <property type="project" value="UniProtKB-UniRule"/>
</dbReference>
<comment type="subunit">
    <text evidence="8">Component of the replication restart primosome.</text>
</comment>
<dbReference type="GO" id="GO:0006270">
    <property type="term" value="P:DNA replication initiation"/>
    <property type="evidence" value="ECO:0007669"/>
    <property type="project" value="TreeGrafter"/>
</dbReference>
<feature type="binding site" evidence="8">
    <location>
        <position position="495"/>
    </location>
    <ligand>
        <name>Zn(2+)</name>
        <dbReference type="ChEBI" id="CHEBI:29105"/>
        <label>1</label>
    </ligand>
</feature>
<feature type="binding site" evidence="8">
    <location>
        <position position="465"/>
    </location>
    <ligand>
        <name>Zn(2+)</name>
        <dbReference type="ChEBI" id="CHEBI:29105"/>
        <label>2</label>
    </ligand>
</feature>
<keyword evidence="3 8" id="KW-0479">Metal-binding</keyword>
<dbReference type="InterPro" id="IPR027417">
    <property type="entry name" value="P-loop_NTPase"/>
</dbReference>
<dbReference type="EMBL" id="SZZH01000003">
    <property type="protein sequence ID" value="TKV59048.1"/>
    <property type="molecule type" value="Genomic_DNA"/>
</dbReference>
<dbReference type="GO" id="GO:1990077">
    <property type="term" value="C:primosome complex"/>
    <property type="evidence" value="ECO:0007669"/>
    <property type="project" value="UniProtKB-UniRule"/>
</dbReference>
<proteinExistence type="inferred from homology"/>
<accession>A0A4U6QG25</accession>
<evidence type="ECO:0000256" key="1">
    <source>
        <dbReference type="ARBA" id="ARBA00022515"/>
    </source>
</evidence>
<dbReference type="GO" id="GO:0003677">
    <property type="term" value="F:DNA binding"/>
    <property type="evidence" value="ECO:0007669"/>
    <property type="project" value="UniProtKB-UniRule"/>
</dbReference>
<dbReference type="HAMAP" id="MF_00983">
    <property type="entry name" value="PriA"/>
    <property type="match status" value="1"/>
</dbReference>
<keyword evidence="5 8" id="KW-0862">Zinc</keyword>
<feature type="domain" description="Primosomal protein N' 3' DNA-binding" evidence="10">
    <location>
        <begin position="85"/>
        <end position="184"/>
    </location>
</feature>
<name>A0A4U6QG25_9ACTN</name>
<dbReference type="PANTHER" id="PTHR30580:SF0">
    <property type="entry name" value="PRIMOSOMAL PROTEIN N"/>
    <property type="match status" value="1"/>
</dbReference>
<keyword evidence="12" id="KW-1185">Reference proteome</keyword>
<evidence type="ECO:0000256" key="2">
    <source>
        <dbReference type="ARBA" id="ARBA00022705"/>
    </source>
</evidence>
<dbReference type="AlphaFoldDB" id="A0A4U6QG25"/>
<feature type="binding site" evidence="8">
    <location>
        <position position="456"/>
    </location>
    <ligand>
        <name>Zn(2+)</name>
        <dbReference type="ChEBI" id="CHEBI:29105"/>
        <label>1</label>
    </ligand>
</feature>
<feature type="binding site" evidence="8">
    <location>
        <position position="486"/>
    </location>
    <ligand>
        <name>Zn(2+)</name>
        <dbReference type="ChEBI" id="CHEBI:29105"/>
        <label>2</label>
    </ligand>
</feature>
<comment type="caution">
    <text evidence="8">As this protein does not have any detectable helicase domains, it probably does not have helicase activity.</text>
</comment>
<dbReference type="PANTHER" id="PTHR30580">
    <property type="entry name" value="PRIMOSOMAL PROTEIN N"/>
    <property type="match status" value="1"/>
</dbReference>
<dbReference type="GO" id="GO:0043138">
    <property type="term" value="F:3'-5' DNA helicase activity"/>
    <property type="evidence" value="ECO:0007669"/>
    <property type="project" value="TreeGrafter"/>
</dbReference>
<evidence type="ECO:0000256" key="8">
    <source>
        <dbReference type="HAMAP-Rule" id="MF_00983"/>
    </source>
</evidence>
<keyword evidence="2 8" id="KW-0235">DNA replication</keyword>
<feature type="region of interest" description="Disordered" evidence="9">
    <location>
        <begin position="1"/>
        <end position="77"/>
    </location>
</feature>
<feature type="region of interest" description="Disordered" evidence="9">
    <location>
        <begin position="672"/>
        <end position="695"/>
    </location>
</feature>
<dbReference type="InterPro" id="IPR005259">
    <property type="entry name" value="PriA"/>
</dbReference>
<dbReference type="InterPro" id="IPR041222">
    <property type="entry name" value="PriA_3primeBD"/>
</dbReference>
<gene>
    <name evidence="8" type="primary">priA</name>
    <name evidence="11" type="ORF">FDO65_15700</name>
</gene>
<evidence type="ECO:0000256" key="9">
    <source>
        <dbReference type="SAM" id="MobiDB-lite"/>
    </source>
</evidence>
<evidence type="ECO:0000259" key="10">
    <source>
        <dbReference type="Pfam" id="PF17764"/>
    </source>
</evidence>
<evidence type="ECO:0000313" key="11">
    <source>
        <dbReference type="EMBL" id="TKV59048.1"/>
    </source>
</evidence>
<evidence type="ECO:0000256" key="7">
    <source>
        <dbReference type="ARBA" id="ARBA00023125"/>
    </source>
</evidence>
<feature type="binding site" evidence="8">
    <location>
        <position position="468"/>
    </location>
    <ligand>
        <name>Zn(2+)</name>
        <dbReference type="ChEBI" id="CHEBI:29105"/>
        <label>2</label>
    </ligand>
</feature>
<dbReference type="GO" id="GO:0005524">
    <property type="term" value="F:ATP binding"/>
    <property type="evidence" value="ECO:0007669"/>
    <property type="project" value="UniProtKB-UniRule"/>
</dbReference>
<comment type="caution">
    <text evidence="11">The sequence shown here is derived from an EMBL/GenBank/DDBJ whole genome shotgun (WGS) entry which is preliminary data.</text>
</comment>
<keyword evidence="1 8" id="KW-0639">Primosome</keyword>
<dbReference type="Proteomes" id="UP000306985">
    <property type="component" value="Unassembled WGS sequence"/>
</dbReference>
<keyword evidence="6 8" id="KW-0067">ATP-binding</keyword>
<feature type="binding site" evidence="8">
    <location>
        <position position="459"/>
    </location>
    <ligand>
        <name>Zn(2+)</name>
        <dbReference type="ChEBI" id="CHEBI:29105"/>
        <label>1</label>
    </ligand>
</feature>
<reference evidence="11 12" key="1">
    <citation type="submission" date="2019-05" db="EMBL/GenBank/DDBJ databases">
        <title>Nakamurella sp. N5BH11, whole genome shotgun sequence.</title>
        <authorList>
            <person name="Tuo L."/>
        </authorList>
    </citation>
    <scope>NUCLEOTIDE SEQUENCE [LARGE SCALE GENOMIC DNA]</scope>
    <source>
        <strain evidence="11 12">N5BH11</strain>
    </source>
</reference>
<dbReference type="Gene3D" id="3.40.50.300">
    <property type="entry name" value="P-loop containing nucleotide triphosphate hydrolases"/>
    <property type="match status" value="1"/>
</dbReference>
<comment type="function">
    <text evidence="8">Initiates the restart of stalled replication forks, which reloads the replicative helicase on sites other than the origin of replication. Recognizes and binds to abandoned replication forks and remodels them to uncover a helicase loading site. Promotes assembly of the primosome at these replication forks.</text>
</comment>
<dbReference type="GO" id="GO:0006302">
    <property type="term" value="P:double-strand break repair"/>
    <property type="evidence" value="ECO:0007669"/>
    <property type="project" value="InterPro"/>
</dbReference>
<sequence length="741" mass="77894">MCWRRSSRRTTPWEPPPPHTRSAPAAFTRAGGPGRHATAASRPRPVGPFCYPRGVTTSASRPEVTGRRPATSRERTRAVDRPIARVLVDVPLAHLDRPFDYLVDEADSATAQPGVRVKVRFAGRAVPGFVVERRAESEHGGRLAWLERVVSPEPVLTAEIAALARAVADRYAGSIGDVLRLAIPPRHARVEAEPVSDPPVAPESDTTPAVGGWADYQAGPAFLTALRDRRPARAVWQALPGADWTARVVEAAAAVPPDSGVLLIVPDARDLRRLDEALTAGLGGRPHVTLSAELGPAERYRRFLAVRRGQVRVVAGTRAAVFAPVADLALVAVLDDGDDLLAEPRAPYPHAREVLMLRSAARPCALLVGGFARTAEAQLLVESGWAHPITAARERVRVAAPRIEAAADGWGPGADSGAAHARLSPTAFAAARSALTAGAPVLVQVPRRGYRPALACGRCRRPSSCRRCAGPLGQPDRGGPPTCRWCGVPDAHVVCAACGSPELRAVTVGSGRTAEEFGRAFPAVPVITSAAPHVRDRVDGRPAVVIATPGAEPVADGGYGAALLLDGWALLGRPDLRAGEETLRRWMAAAALVRPVGEGGRVVVGADVGTPTVQALIRWDAVGAAAAELAARRELGFPPVSAMVSLDATEPVMATLLDGWEPPDGVEVLGPVDLEPPPPSRTAGASGAPTGPLEPRVRTLLRAGPRDRRTMLAAVRALVVARSARKDAGSVRVQVDPTALF</sequence>
<evidence type="ECO:0000256" key="3">
    <source>
        <dbReference type="ARBA" id="ARBA00022723"/>
    </source>
</evidence>
<comment type="cofactor">
    <cofactor evidence="8">
        <name>Zn(2+)</name>
        <dbReference type="ChEBI" id="CHEBI:29105"/>
    </cofactor>
    <text evidence="8">Binds 2 zinc ions per subunit.</text>
</comment>
<dbReference type="Pfam" id="PF17764">
    <property type="entry name" value="PriA_3primeBD"/>
    <property type="match status" value="1"/>
</dbReference>
<organism evidence="11 12">
    <name type="scientific">Nakamurella flava</name>
    <dbReference type="NCBI Taxonomy" id="2576308"/>
    <lineage>
        <taxon>Bacteria</taxon>
        <taxon>Bacillati</taxon>
        <taxon>Actinomycetota</taxon>
        <taxon>Actinomycetes</taxon>
        <taxon>Nakamurellales</taxon>
        <taxon>Nakamurellaceae</taxon>
        <taxon>Nakamurella</taxon>
    </lineage>
</organism>
<feature type="region of interest" description="Disordered" evidence="9">
    <location>
        <begin position="191"/>
        <end position="211"/>
    </location>
</feature>
<dbReference type="Gene3D" id="3.40.1440.60">
    <property type="entry name" value="PriA, 3(prime) DNA-binding domain"/>
    <property type="match status" value="1"/>
</dbReference>
<dbReference type="GO" id="GO:0006269">
    <property type="term" value="P:DNA replication, synthesis of primer"/>
    <property type="evidence" value="ECO:0007669"/>
    <property type="project" value="UniProtKB-KW"/>
</dbReference>
<comment type="similarity">
    <text evidence="8">Belongs to the helicase family. PriA subfamily.</text>
</comment>
<dbReference type="OrthoDB" id="3177118at2"/>
<dbReference type="GO" id="GO:0006310">
    <property type="term" value="P:DNA recombination"/>
    <property type="evidence" value="ECO:0007669"/>
    <property type="project" value="InterPro"/>
</dbReference>
<keyword evidence="4 8" id="KW-0547">Nucleotide-binding</keyword>
<protein>
    <recommendedName>
        <fullName evidence="8">Probable replication restart protein PriA</fullName>
    </recommendedName>
    <alternativeName>
        <fullName evidence="8">Putative ATP-dependent DNA helicase PriA</fullName>
    </alternativeName>
</protein>
<evidence type="ECO:0000313" key="12">
    <source>
        <dbReference type="Proteomes" id="UP000306985"/>
    </source>
</evidence>
<evidence type="ECO:0000256" key="5">
    <source>
        <dbReference type="ARBA" id="ARBA00022833"/>
    </source>
</evidence>
<keyword evidence="7 8" id="KW-0238">DNA-binding</keyword>
<feature type="binding site" evidence="8">
    <location>
        <position position="483"/>
    </location>
    <ligand>
        <name>Zn(2+)</name>
        <dbReference type="ChEBI" id="CHEBI:29105"/>
        <label>2</label>
    </ligand>
</feature>
<evidence type="ECO:0000256" key="4">
    <source>
        <dbReference type="ARBA" id="ARBA00022741"/>
    </source>
</evidence>
<dbReference type="InterPro" id="IPR042115">
    <property type="entry name" value="PriA_3primeBD_sf"/>
</dbReference>
<evidence type="ECO:0000256" key="6">
    <source>
        <dbReference type="ARBA" id="ARBA00022840"/>
    </source>
</evidence>